<evidence type="ECO:0000313" key="1">
    <source>
        <dbReference type="EMBL" id="MFD2091477.1"/>
    </source>
</evidence>
<dbReference type="InterPro" id="IPR009758">
    <property type="entry name" value="DUF1326"/>
</dbReference>
<reference evidence="2" key="1">
    <citation type="journal article" date="2019" name="Int. J. Syst. Evol. Microbiol.">
        <title>The Global Catalogue of Microorganisms (GCM) 10K type strain sequencing project: providing services to taxonomists for standard genome sequencing and annotation.</title>
        <authorList>
            <consortium name="The Broad Institute Genomics Platform"/>
            <consortium name="The Broad Institute Genome Sequencing Center for Infectious Disease"/>
            <person name="Wu L."/>
            <person name="Ma J."/>
        </authorList>
    </citation>
    <scope>NUCLEOTIDE SEQUENCE [LARGE SCALE GENOMIC DNA]</scope>
    <source>
        <strain evidence="2">JCM 3338</strain>
    </source>
</reference>
<proteinExistence type="predicted"/>
<comment type="caution">
    <text evidence="1">The sequence shown here is derived from an EMBL/GenBank/DDBJ whole genome shotgun (WGS) entry which is preliminary data.</text>
</comment>
<organism evidence="1 2">
    <name type="scientific">Blastococcus deserti</name>
    <dbReference type="NCBI Taxonomy" id="2259033"/>
    <lineage>
        <taxon>Bacteria</taxon>
        <taxon>Bacillati</taxon>
        <taxon>Actinomycetota</taxon>
        <taxon>Actinomycetes</taxon>
        <taxon>Geodermatophilales</taxon>
        <taxon>Geodermatophilaceae</taxon>
        <taxon>Blastococcus</taxon>
    </lineage>
</organism>
<dbReference type="RefSeq" id="WP_376873800.1">
    <property type="nucleotide sequence ID" value="NZ_JBHUHP010000008.1"/>
</dbReference>
<protein>
    <submittedName>
        <fullName evidence="1">DUF1326 domain-containing protein</fullName>
    </submittedName>
</protein>
<dbReference type="EMBL" id="JBHUHP010000008">
    <property type="protein sequence ID" value="MFD2091477.1"/>
    <property type="molecule type" value="Genomic_DNA"/>
</dbReference>
<gene>
    <name evidence="1" type="ORF">ACFSHS_07790</name>
</gene>
<keyword evidence="2" id="KW-1185">Reference proteome</keyword>
<dbReference type="Proteomes" id="UP001597402">
    <property type="component" value="Unassembled WGS sequence"/>
</dbReference>
<sequence>MSDTSATSSAAPSRLSGTLSGQFIETCDCKSLCPCWADDDPDENHCTGVFAWRVESGRLEGDTGDQPVDVSNARVVSISTHHGHRHHPEGERNSVFFIDVDDVAGDRDTAYGYLRKAFSEPAGGPLADLASVTGTVLDVLPAHVEVTYDDRAAAGGKAWSIRVELAPDGYGAQHAPGPVFEGGGDLLAFDQGDASDDAPVVGGRGVDDPGTEQRIPMTLSNTALHKELAAVGPVTALTATRFRVLLPALPGGLVDARDRSAMSGAFSYPRQGRGDAGTA</sequence>
<evidence type="ECO:0000313" key="2">
    <source>
        <dbReference type="Proteomes" id="UP001597402"/>
    </source>
</evidence>
<name>A0ABW4X7U9_9ACTN</name>
<dbReference type="Pfam" id="PF07040">
    <property type="entry name" value="DUF1326"/>
    <property type="match status" value="1"/>
</dbReference>
<accession>A0ABW4X7U9</accession>